<dbReference type="EMBL" id="BAAARV010000025">
    <property type="protein sequence ID" value="GAA2347204.1"/>
    <property type="molecule type" value="Genomic_DNA"/>
</dbReference>
<evidence type="ECO:0000313" key="2">
    <source>
        <dbReference type="Proteomes" id="UP001501444"/>
    </source>
</evidence>
<gene>
    <name evidence="1" type="ORF">GCM10010170_034570</name>
</gene>
<proteinExistence type="predicted"/>
<dbReference type="Proteomes" id="UP001501444">
    <property type="component" value="Unassembled WGS sequence"/>
</dbReference>
<accession>A0ABP5TCQ1</accession>
<sequence length="190" mass="20615">MGEKLMPARVHVDQAASTEGVDAAELRDFGDVTLTFQRFPDEEQGPWMLRLYWQQIDGRTECVGMKLSSMASPAENRAVPPHLQMPTVGVPLPLTLVRDLKLGEIIRAERERLDAGQVVAPAKPPSLRQSTWERLQEAATIYRAAYATSGKPTSAVADHFGLTVGGASNLVSRARELGLLPPTSRGASQG</sequence>
<comment type="caution">
    <text evidence="1">The sequence shown here is derived from an EMBL/GenBank/DDBJ whole genome shotgun (WGS) entry which is preliminary data.</text>
</comment>
<organism evidence="1 2">
    <name type="scientific">Dactylosporangium salmoneum</name>
    <dbReference type="NCBI Taxonomy" id="53361"/>
    <lineage>
        <taxon>Bacteria</taxon>
        <taxon>Bacillati</taxon>
        <taxon>Actinomycetota</taxon>
        <taxon>Actinomycetes</taxon>
        <taxon>Micromonosporales</taxon>
        <taxon>Micromonosporaceae</taxon>
        <taxon>Dactylosporangium</taxon>
    </lineage>
</organism>
<reference evidence="2" key="1">
    <citation type="journal article" date="2019" name="Int. J. Syst. Evol. Microbiol.">
        <title>The Global Catalogue of Microorganisms (GCM) 10K type strain sequencing project: providing services to taxonomists for standard genome sequencing and annotation.</title>
        <authorList>
            <consortium name="The Broad Institute Genomics Platform"/>
            <consortium name="The Broad Institute Genome Sequencing Center for Infectious Disease"/>
            <person name="Wu L."/>
            <person name="Ma J."/>
        </authorList>
    </citation>
    <scope>NUCLEOTIDE SEQUENCE [LARGE SCALE GENOMIC DNA]</scope>
    <source>
        <strain evidence="2">JCM 3272</strain>
    </source>
</reference>
<name>A0ABP5TCQ1_9ACTN</name>
<protein>
    <submittedName>
        <fullName evidence="1">Uncharacterized protein</fullName>
    </submittedName>
</protein>
<evidence type="ECO:0000313" key="1">
    <source>
        <dbReference type="EMBL" id="GAA2347204.1"/>
    </source>
</evidence>
<keyword evidence="2" id="KW-1185">Reference proteome</keyword>